<organism evidence="1 2">
    <name type="scientific">Eumeta variegata</name>
    <name type="common">Bagworm moth</name>
    <name type="synonym">Eumeta japonica</name>
    <dbReference type="NCBI Taxonomy" id="151549"/>
    <lineage>
        <taxon>Eukaryota</taxon>
        <taxon>Metazoa</taxon>
        <taxon>Ecdysozoa</taxon>
        <taxon>Arthropoda</taxon>
        <taxon>Hexapoda</taxon>
        <taxon>Insecta</taxon>
        <taxon>Pterygota</taxon>
        <taxon>Neoptera</taxon>
        <taxon>Endopterygota</taxon>
        <taxon>Lepidoptera</taxon>
        <taxon>Glossata</taxon>
        <taxon>Ditrysia</taxon>
        <taxon>Tineoidea</taxon>
        <taxon>Psychidae</taxon>
        <taxon>Oiketicinae</taxon>
        <taxon>Eumeta</taxon>
    </lineage>
</organism>
<reference evidence="1 2" key="1">
    <citation type="journal article" date="2019" name="Commun. Biol.">
        <title>The bagworm genome reveals a unique fibroin gene that provides high tensile strength.</title>
        <authorList>
            <person name="Kono N."/>
            <person name="Nakamura H."/>
            <person name="Ohtoshi R."/>
            <person name="Tomita M."/>
            <person name="Numata K."/>
            <person name="Arakawa K."/>
        </authorList>
    </citation>
    <scope>NUCLEOTIDE SEQUENCE [LARGE SCALE GENOMIC DNA]</scope>
</reference>
<comment type="caution">
    <text evidence="1">The sequence shown here is derived from an EMBL/GenBank/DDBJ whole genome shotgun (WGS) entry which is preliminary data.</text>
</comment>
<evidence type="ECO:0000313" key="1">
    <source>
        <dbReference type="EMBL" id="GBP95985.1"/>
    </source>
</evidence>
<keyword evidence="2" id="KW-1185">Reference proteome</keyword>
<dbReference type="Proteomes" id="UP000299102">
    <property type="component" value="Unassembled WGS sequence"/>
</dbReference>
<dbReference type="EMBL" id="BGZK01002716">
    <property type="protein sequence ID" value="GBP95985.1"/>
    <property type="molecule type" value="Genomic_DNA"/>
</dbReference>
<proteinExistence type="predicted"/>
<gene>
    <name evidence="1" type="ORF">EVAR_63134_1</name>
</gene>
<name>A0A4C2AAH3_EUMVA</name>
<dbReference type="AlphaFoldDB" id="A0A4C2AAH3"/>
<sequence>MQNYPLLTPTLIMSGSVIHPNYINECAWIDNGQMSIKRDGFTLLQIPSLFVQDRVLSDFNWLYVRVIDLGQQRPMSYDKF</sequence>
<protein>
    <submittedName>
        <fullName evidence="1">Uncharacterized protein</fullName>
    </submittedName>
</protein>
<accession>A0A4C2AAH3</accession>
<evidence type="ECO:0000313" key="2">
    <source>
        <dbReference type="Proteomes" id="UP000299102"/>
    </source>
</evidence>